<organism evidence="2 3">
    <name type="scientific">Streptomyces kanamyceticus</name>
    <dbReference type="NCBI Taxonomy" id="1967"/>
    <lineage>
        <taxon>Bacteria</taxon>
        <taxon>Bacillati</taxon>
        <taxon>Actinomycetota</taxon>
        <taxon>Actinomycetes</taxon>
        <taxon>Kitasatosporales</taxon>
        <taxon>Streptomycetaceae</taxon>
        <taxon>Streptomyces</taxon>
    </lineage>
</organism>
<dbReference type="Gene3D" id="1.10.260.40">
    <property type="entry name" value="lambda repressor-like DNA-binding domains"/>
    <property type="match status" value="1"/>
</dbReference>
<gene>
    <name evidence="2" type="ORF">CP970_24805</name>
</gene>
<dbReference type="OrthoDB" id="4303152at2"/>
<dbReference type="SUPFAM" id="SSF47413">
    <property type="entry name" value="lambda repressor-like DNA-binding domains"/>
    <property type="match status" value="1"/>
</dbReference>
<accession>A0A5J6GI19</accession>
<sequence length="292" mass="33149">MPAGGRPTVRSRRLGAALRKYREAAKLDQQHAADHIVGSKTKVSRIEAGQVSARPGDVRLMLELYGVKDRMVQEQLEQLARDSNKRGWWMDYPWAAKPEYADIITLEADATYIRTWQPLFIPGLLQTDDYVRTLMGASLTVYSADAMDEMTTIRQQRRRVIEENGARFAAVIWEPALTSPMPSHKVHREQLLHLLNVAQRQNVSIQVLPAAEWQAAHMTSHFVQFTFGPEPAPEAVAFDTTTSTVFLEEPEDMAKHAQIFEALRSAALTPDQTLTFLRRALRDIPDTEREEE</sequence>
<protein>
    <submittedName>
        <fullName evidence="2">XRE family transcriptional regulator</fullName>
    </submittedName>
</protein>
<dbReference type="KEGG" id="ska:CP970_24805"/>
<reference evidence="2 3" key="1">
    <citation type="submission" date="2017-09" db="EMBL/GenBank/DDBJ databases">
        <authorList>
            <person name="Lee N."/>
            <person name="Cho B.-K."/>
        </authorList>
    </citation>
    <scope>NUCLEOTIDE SEQUENCE [LARGE SCALE GENOMIC DNA]</scope>
    <source>
        <strain evidence="2 3">ATCC 12853</strain>
    </source>
</reference>
<dbReference type="RefSeq" id="WP_055547660.1">
    <property type="nucleotide sequence ID" value="NZ_CP023699.1"/>
</dbReference>
<dbReference type="InterPro" id="IPR043917">
    <property type="entry name" value="DUF5753"/>
</dbReference>
<dbReference type="SMART" id="SM00530">
    <property type="entry name" value="HTH_XRE"/>
    <property type="match status" value="1"/>
</dbReference>
<name>A0A5J6GI19_STRKN</name>
<dbReference type="AlphaFoldDB" id="A0A5J6GI19"/>
<evidence type="ECO:0000259" key="1">
    <source>
        <dbReference type="SMART" id="SM00530"/>
    </source>
</evidence>
<proteinExistence type="predicted"/>
<dbReference type="InterPro" id="IPR010982">
    <property type="entry name" value="Lambda_DNA-bd_dom_sf"/>
</dbReference>
<dbReference type="EMBL" id="CP023699">
    <property type="protein sequence ID" value="QEU93701.1"/>
    <property type="molecule type" value="Genomic_DNA"/>
</dbReference>
<keyword evidence="3" id="KW-1185">Reference proteome</keyword>
<dbReference type="CDD" id="cd00093">
    <property type="entry name" value="HTH_XRE"/>
    <property type="match status" value="1"/>
</dbReference>
<evidence type="ECO:0000313" key="2">
    <source>
        <dbReference type="EMBL" id="QEU93701.1"/>
    </source>
</evidence>
<dbReference type="GO" id="GO:0003677">
    <property type="term" value="F:DNA binding"/>
    <property type="evidence" value="ECO:0007669"/>
    <property type="project" value="InterPro"/>
</dbReference>
<evidence type="ECO:0000313" key="3">
    <source>
        <dbReference type="Proteomes" id="UP000325529"/>
    </source>
</evidence>
<dbReference type="Proteomes" id="UP000325529">
    <property type="component" value="Chromosome"/>
</dbReference>
<dbReference type="InterPro" id="IPR001387">
    <property type="entry name" value="Cro/C1-type_HTH"/>
</dbReference>
<dbReference type="Pfam" id="PF13560">
    <property type="entry name" value="HTH_31"/>
    <property type="match status" value="1"/>
</dbReference>
<dbReference type="Pfam" id="PF19054">
    <property type="entry name" value="DUF5753"/>
    <property type="match status" value="1"/>
</dbReference>
<feature type="domain" description="HTH cro/C1-type" evidence="1">
    <location>
        <begin position="17"/>
        <end position="72"/>
    </location>
</feature>